<accession>F3PT48</accession>
<reference evidence="8 9" key="1">
    <citation type="submission" date="2011-02" db="EMBL/GenBank/DDBJ databases">
        <authorList>
            <person name="Weinstock G."/>
            <person name="Sodergren E."/>
            <person name="Clifton S."/>
            <person name="Fulton L."/>
            <person name="Fulton B."/>
            <person name="Courtney L."/>
            <person name="Fronick C."/>
            <person name="Harrison M."/>
            <person name="Strong C."/>
            <person name="Farmer C."/>
            <person name="Delahaunty K."/>
            <person name="Markovic C."/>
            <person name="Hall O."/>
            <person name="Minx P."/>
            <person name="Tomlinson C."/>
            <person name="Mitreva M."/>
            <person name="Hou S."/>
            <person name="Chen J."/>
            <person name="Wollam A."/>
            <person name="Pepin K.H."/>
            <person name="Johnson M."/>
            <person name="Bhonagiri V."/>
            <person name="Zhang X."/>
            <person name="Suruliraj S."/>
            <person name="Warren W."/>
            <person name="Chinwalla A."/>
            <person name="Mardis E.R."/>
            <person name="Wilson R.K."/>
        </authorList>
    </citation>
    <scope>NUCLEOTIDE SEQUENCE [LARGE SCALE GENOMIC DNA]</scope>
    <source>
        <strain evidence="8 9">YIT 12057</strain>
    </source>
</reference>
<evidence type="ECO:0000256" key="1">
    <source>
        <dbReference type="ARBA" id="ARBA00000085"/>
    </source>
</evidence>
<feature type="domain" description="Histidine kinase" evidence="7">
    <location>
        <begin position="241"/>
        <end position="457"/>
    </location>
</feature>
<protein>
    <recommendedName>
        <fullName evidence="2">histidine kinase</fullName>
        <ecNumber evidence="2">2.7.13.3</ecNumber>
    </recommendedName>
</protein>
<dbReference type="GO" id="GO:0000155">
    <property type="term" value="F:phosphorelay sensor kinase activity"/>
    <property type="evidence" value="ECO:0007669"/>
    <property type="project" value="InterPro"/>
</dbReference>
<dbReference type="Proteomes" id="UP000003416">
    <property type="component" value="Unassembled WGS sequence"/>
</dbReference>
<dbReference type="HOGENOM" id="CLU_026375_3_1_10"/>
<dbReference type="EMBL" id="AFBN01000034">
    <property type="protein sequence ID" value="EGF57066.1"/>
    <property type="molecule type" value="Genomic_DNA"/>
</dbReference>
<dbReference type="Pfam" id="PF02518">
    <property type="entry name" value="HATPase_c"/>
    <property type="match status" value="1"/>
</dbReference>
<sequence length="457" mass="51546">MKKSYYIAIVAIIAIVCLQAGYVLSLYNNYVDEKRLAIDEYLHIVIDKELHLRQLLRDGLKPQETRSLIIKRASEMTPQELDSLGFMEADSINLDAAKKAGVADTGAEAFMQLSQDWICEDGFPLNLQKLDSIFKCEVKDKLLYYEIDLLDSNKRIVEKIDRLNGETPDCSSELYPIGTKGLQYVQLKAHISISTFIKNEIWILVLSACFMVMAMLCLFFQLTEIRRKTILLRKREDTINGTVHDLKTPLNSVVATLGWLKSAETNVSKKRAVEISQAEVKHLVCNIESLLVTVRKDRKRLVLKKEDIDILHLAEIVKSNMDVLYSAKPHSIEIVSELPEGVKIFADGMYIENVIRNLVENALKYSDDGVAVKVTLSVTGRILQVSVQDNGWGIAPAYQKKLFQQFYQVPRGEERIRKGYGIGLAQSKYIIDEHGGKIAVKSAEGEGSVFAFTIPLV</sequence>
<evidence type="ECO:0000256" key="4">
    <source>
        <dbReference type="ARBA" id="ARBA00022679"/>
    </source>
</evidence>
<dbReference type="Gene3D" id="3.30.565.10">
    <property type="entry name" value="Histidine kinase-like ATPase, C-terminal domain"/>
    <property type="match status" value="1"/>
</dbReference>
<evidence type="ECO:0000256" key="2">
    <source>
        <dbReference type="ARBA" id="ARBA00012438"/>
    </source>
</evidence>
<comment type="caution">
    <text evidence="8">The sequence shown here is derived from an EMBL/GenBank/DDBJ whole genome shotgun (WGS) entry which is preliminary data.</text>
</comment>
<dbReference type="EC" id="2.7.13.3" evidence="2"/>
<dbReference type="FunFam" id="3.30.565.10:FF:000006">
    <property type="entry name" value="Sensor histidine kinase WalK"/>
    <property type="match status" value="1"/>
</dbReference>
<dbReference type="SUPFAM" id="SSF47384">
    <property type="entry name" value="Homodimeric domain of signal transducing histidine kinase"/>
    <property type="match status" value="1"/>
</dbReference>
<dbReference type="InterPro" id="IPR003661">
    <property type="entry name" value="HisK_dim/P_dom"/>
</dbReference>
<keyword evidence="9" id="KW-1185">Reference proteome</keyword>
<keyword evidence="6" id="KW-0472">Membrane</keyword>
<evidence type="ECO:0000313" key="8">
    <source>
        <dbReference type="EMBL" id="EGF57066.1"/>
    </source>
</evidence>
<dbReference type="InterPro" id="IPR036097">
    <property type="entry name" value="HisK_dim/P_sf"/>
</dbReference>
<dbReference type="InterPro" id="IPR036890">
    <property type="entry name" value="HATPase_C_sf"/>
</dbReference>
<gene>
    <name evidence="8" type="ORF">HMPREF9446_01914</name>
</gene>
<dbReference type="AlphaFoldDB" id="F3PT48"/>
<keyword evidence="5 8" id="KW-0418">Kinase</keyword>
<dbReference type="PANTHER" id="PTHR43547">
    <property type="entry name" value="TWO-COMPONENT HISTIDINE KINASE"/>
    <property type="match status" value="1"/>
</dbReference>
<evidence type="ECO:0000256" key="5">
    <source>
        <dbReference type="ARBA" id="ARBA00022777"/>
    </source>
</evidence>
<dbReference type="InterPro" id="IPR004358">
    <property type="entry name" value="Sig_transdc_His_kin-like_C"/>
</dbReference>
<evidence type="ECO:0000259" key="7">
    <source>
        <dbReference type="PROSITE" id="PS50109"/>
    </source>
</evidence>
<dbReference type="PANTHER" id="PTHR43547:SF2">
    <property type="entry name" value="HYBRID SIGNAL TRANSDUCTION HISTIDINE KINASE C"/>
    <property type="match status" value="1"/>
</dbReference>
<dbReference type="PRINTS" id="PR00344">
    <property type="entry name" value="BCTRLSENSOR"/>
</dbReference>
<dbReference type="InterPro" id="IPR003594">
    <property type="entry name" value="HATPase_dom"/>
</dbReference>
<evidence type="ECO:0000256" key="6">
    <source>
        <dbReference type="SAM" id="Phobius"/>
    </source>
</evidence>
<comment type="catalytic activity">
    <reaction evidence="1">
        <text>ATP + protein L-histidine = ADP + protein N-phospho-L-histidine.</text>
        <dbReference type="EC" id="2.7.13.3"/>
    </reaction>
</comment>
<dbReference type="SMART" id="SM00387">
    <property type="entry name" value="HATPase_c"/>
    <property type="match status" value="1"/>
</dbReference>
<dbReference type="InterPro" id="IPR005467">
    <property type="entry name" value="His_kinase_dom"/>
</dbReference>
<evidence type="ECO:0000256" key="3">
    <source>
        <dbReference type="ARBA" id="ARBA00022553"/>
    </source>
</evidence>
<keyword evidence="6" id="KW-1133">Transmembrane helix</keyword>
<dbReference type="CDD" id="cd00082">
    <property type="entry name" value="HisKA"/>
    <property type="match status" value="1"/>
</dbReference>
<keyword evidence="4" id="KW-0808">Transferase</keyword>
<keyword evidence="6" id="KW-0812">Transmembrane</keyword>
<dbReference type="Gene3D" id="1.10.287.130">
    <property type="match status" value="1"/>
</dbReference>
<feature type="transmembrane region" description="Helical" evidence="6">
    <location>
        <begin position="201"/>
        <end position="223"/>
    </location>
</feature>
<evidence type="ECO:0000313" key="9">
    <source>
        <dbReference type="Proteomes" id="UP000003416"/>
    </source>
</evidence>
<name>F3PT48_9BACE</name>
<dbReference type="GeneID" id="86049517"/>
<dbReference type="RefSeq" id="WP_009125181.1">
    <property type="nucleotide sequence ID" value="NZ_GL882631.1"/>
</dbReference>
<dbReference type="PROSITE" id="PS50109">
    <property type="entry name" value="HIS_KIN"/>
    <property type="match status" value="1"/>
</dbReference>
<organism evidence="8 9">
    <name type="scientific">Bacteroides fluxus YIT 12057</name>
    <dbReference type="NCBI Taxonomy" id="763034"/>
    <lineage>
        <taxon>Bacteria</taxon>
        <taxon>Pseudomonadati</taxon>
        <taxon>Bacteroidota</taxon>
        <taxon>Bacteroidia</taxon>
        <taxon>Bacteroidales</taxon>
        <taxon>Bacteroidaceae</taxon>
        <taxon>Bacteroides</taxon>
    </lineage>
</organism>
<proteinExistence type="predicted"/>
<dbReference type="SUPFAM" id="SSF55874">
    <property type="entry name" value="ATPase domain of HSP90 chaperone/DNA topoisomerase II/histidine kinase"/>
    <property type="match status" value="1"/>
</dbReference>
<keyword evidence="3" id="KW-0597">Phosphoprotein</keyword>
<dbReference type="CDD" id="cd00075">
    <property type="entry name" value="HATPase"/>
    <property type="match status" value="1"/>
</dbReference>
<dbReference type="eggNOG" id="COG2205">
    <property type="taxonomic scope" value="Bacteria"/>
</dbReference>
<dbReference type="SMART" id="SM00388">
    <property type="entry name" value="HisKA"/>
    <property type="match status" value="1"/>
</dbReference>
<dbReference type="STRING" id="763034.HMPREF9446_01914"/>